<evidence type="ECO:0000256" key="15">
    <source>
        <dbReference type="ARBA" id="ARBA00023180"/>
    </source>
</evidence>
<dbReference type="GO" id="GO:0005886">
    <property type="term" value="C:plasma membrane"/>
    <property type="evidence" value="ECO:0007669"/>
    <property type="project" value="UniProtKB-SubCell"/>
</dbReference>
<keyword evidence="13" id="KW-1015">Disulfide bond</keyword>
<proteinExistence type="inferred from homology"/>
<comment type="subcellular location">
    <subcellularLocation>
        <location evidence="1">Cell membrane</location>
        <topology evidence="1">Single-pass type I membrane protein</topology>
    </subcellularLocation>
</comment>
<dbReference type="FunFam" id="3.30.200.20:FF:000330">
    <property type="entry name" value="G-type lectin S-receptor-like serine/threonine-protein kinase At4g03230"/>
    <property type="match status" value="1"/>
</dbReference>
<dbReference type="PIRSF" id="PIRSF000641">
    <property type="entry name" value="SRK"/>
    <property type="match status" value="1"/>
</dbReference>
<dbReference type="InterPro" id="IPR024171">
    <property type="entry name" value="SRK-like_kinase"/>
</dbReference>
<sequence>MPLLCSFHVHCAAKDSLKPGEWIKDNGETLVSAGGEFELGFFTPNGSSGHKRYVGIWYTRDKQTVVWVANRDQPLINATGAFGSENDSYLKLVDTSSGESYWSLFELWCGYCSDPTLTLTDSGNLVAYREDKGKPVWESFKNPTDTFLPGMSMDSNLNLTSWRDRDDPGRGNFTFSGDKKTLIIDKEGMIYWKSVDYGQLPLSNGLYFAALLGYNYARLVMHFSGKLEYWDQSYIGTPSLIQAEPSNNCSRYNFCGKFGSCNPNNKLACKCLPGFIPNVPQKWHSGDFSDGCVRNSIFCGDNDTFLSLKMMVVGENPNQNPVDLVHLQEEHHDGNNLFVRVAISDIEQTVRNCKPCGTNMIPYPLSTSSNCGDPMYFSFDCDTTSGQVSFKAPSGTYRVTGIDPNTRMFLIQVKGGGNPWLNQSLPFNLTSPRNSSSKISSEVTDDVEIVWEPPLEPICNLPADCKDWPYSTCKSARDGKRRCLCNISFQWDGTKLNCTKVSLASGKRMTLPLIVGITSVIILCAIIFMYIWRRKMAKRQENRQIDQRNQAHRIYTYNERHVQDLIDAGEFNEEDEKGIDVPFYDLESILVATDNFSNENKLGQGGYGPVFKGKLPSGQEIAVKRLSSVSSQGLQEFKNEVVLIAKLQHRNLVRLYGYCIKGNEKILLYELGGCGPDNKMLDLMDETLRETCIADQFVKCINIGLLCVQDDPSDRPTMSNVIKMLDSEITNLPTPKQPAFFITRDQSSSTSYNRPRIK</sequence>
<dbReference type="GO" id="GO:0004713">
    <property type="term" value="F:protein tyrosine kinase activity"/>
    <property type="evidence" value="ECO:0007669"/>
    <property type="project" value="InterPro"/>
</dbReference>
<comment type="similarity">
    <text evidence="16">Belongs to the protein kinase superfamily. Ser/Thr protein kinase family.</text>
</comment>
<keyword evidence="14" id="KW-0675">Receptor</keyword>
<evidence type="ECO:0000256" key="8">
    <source>
        <dbReference type="ARBA" id="ARBA00022741"/>
    </source>
</evidence>
<keyword evidence="12 17" id="KW-0472">Membrane</keyword>
<dbReference type="GO" id="GO:0030246">
    <property type="term" value="F:carbohydrate binding"/>
    <property type="evidence" value="ECO:0007669"/>
    <property type="project" value="UniProtKB-KW"/>
</dbReference>
<feature type="domain" description="Bulb-type lectin" evidence="19">
    <location>
        <begin position="14"/>
        <end position="140"/>
    </location>
</feature>
<dbReference type="Pfam" id="PF00954">
    <property type="entry name" value="S_locus_glycop"/>
    <property type="match status" value="1"/>
</dbReference>
<dbReference type="PROSITE" id="PS50927">
    <property type="entry name" value="BULB_LECTIN"/>
    <property type="match status" value="1"/>
</dbReference>
<evidence type="ECO:0000259" key="19">
    <source>
        <dbReference type="PROSITE" id="PS50927"/>
    </source>
</evidence>
<dbReference type="GO" id="GO:0106310">
    <property type="term" value="F:protein serine kinase activity"/>
    <property type="evidence" value="ECO:0007669"/>
    <property type="project" value="RHEA"/>
</dbReference>
<evidence type="ECO:0000259" key="18">
    <source>
        <dbReference type="PROSITE" id="PS50011"/>
    </source>
</evidence>
<evidence type="ECO:0000256" key="4">
    <source>
        <dbReference type="ARBA" id="ARBA00022679"/>
    </source>
</evidence>
<evidence type="ECO:0000256" key="5">
    <source>
        <dbReference type="ARBA" id="ARBA00022692"/>
    </source>
</evidence>
<dbReference type="PANTHER" id="PTHR32444:SF235">
    <property type="entry name" value="OS01G0783900 PROTEIN"/>
    <property type="match status" value="1"/>
</dbReference>
<dbReference type="EC" id="2.7.11.1" evidence="16"/>
<evidence type="ECO:0000256" key="17">
    <source>
        <dbReference type="SAM" id="Phobius"/>
    </source>
</evidence>
<keyword evidence="5 17" id="KW-0812">Transmembrane</keyword>
<dbReference type="Pfam" id="PF07714">
    <property type="entry name" value="PK_Tyr_Ser-Thr"/>
    <property type="match status" value="1"/>
</dbReference>
<evidence type="ECO:0000256" key="16">
    <source>
        <dbReference type="PIRNR" id="PIRNR000641"/>
    </source>
</evidence>
<keyword evidence="8 16" id="KW-0547">Nucleotide-binding</keyword>
<evidence type="ECO:0000256" key="7">
    <source>
        <dbReference type="ARBA" id="ARBA00022734"/>
    </source>
</evidence>
<dbReference type="GO" id="GO:0004674">
    <property type="term" value="F:protein serine/threonine kinase activity"/>
    <property type="evidence" value="ECO:0007669"/>
    <property type="project" value="UniProtKB-KW"/>
</dbReference>
<dbReference type="PANTHER" id="PTHR32444">
    <property type="entry name" value="BULB-TYPE LECTIN DOMAIN-CONTAINING PROTEIN"/>
    <property type="match status" value="1"/>
</dbReference>
<feature type="transmembrane region" description="Helical" evidence="17">
    <location>
        <begin position="509"/>
        <end position="532"/>
    </location>
</feature>
<dbReference type="InterPro" id="IPR036426">
    <property type="entry name" value="Bulb-type_lectin_dom_sf"/>
</dbReference>
<dbReference type="Gene3D" id="2.90.10.10">
    <property type="entry name" value="Bulb-type lectin domain"/>
    <property type="match status" value="1"/>
</dbReference>
<keyword evidence="15" id="KW-0325">Glycoprotein</keyword>
<evidence type="ECO:0000256" key="3">
    <source>
        <dbReference type="ARBA" id="ARBA00022527"/>
    </source>
</evidence>
<dbReference type="SUPFAM" id="SSF51110">
    <property type="entry name" value="alpha-D-mannose-specific plant lectins"/>
    <property type="match status" value="1"/>
</dbReference>
<evidence type="ECO:0000256" key="9">
    <source>
        <dbReference type="ARBA" id="ARBA00022777"/>
    </source>
</evidence>
<keyword evidence="9 16" id="KW-0418">Kinase</keyword>
<keyword evidence="3 16" id="KW-0723">Serine/threonine-protein kinase</keyword>
<evidence type="ECO:0000256" key="12">
    <source>
        <dbReference type="ARBA" id="ARBA00023136"/>
    </source>
</evidence>
<dbReference type="InterPro" id="IPR001480">
    <property type="entry name" value="Bulb-type_lectin_dom"/>
</dbReference>
<evidence type="ECO:0000256" key="11">
    <source>
        <dbReference type="ARBA" id="ARBA00022989"/>
    </source>
</evidence>
<gene>
    <name evidence="20" type="ORF">FSB_LOCUS19392</name>
</gene>
<keyword evidence="7" id="KW-0430">Lectin</keyword>
<dbReference type="Gene3D" id="3.30.200.20">
    <property type="entry name" value="Phosphorylase Kinase, domain 1"/>
    <property type="match status" value="1"/>
</dbReference>
<evidence type="ECO:0000256" key="2">
    <source>
        <dbReference type="ARBA" id="ARBA00022475"/>
    </source>
</evidence>
<feature type="domain" description="Protein kinase" evidence="18">
    <location>
        <begin position="596"/>
        <end position="758"/>
    </location>
</feature>
<comment type="catalytic activity">
    <reaction evidence="16">
        <text>L-threonyl-[protein] + ATP = O-phospho-L-threonyl-[protein] + ADP + H(+)</text>
        <dbReference type="Rhea" id="RHEA:46608"/>
        <dbReference type="Rhea" id="RHEA-COMP:11060"/>
        <dbReference type="Rhea" id="RHEA-COMP:11605"/>
        <dbReference type="ChEBI" id="CHEBI:15378"/>
        <dbReference type="ChEBI" id="CHEBI:30013"/>
        <dbReference type="ChEBI" id="CHEBI:30616"/>
        <dbReference type="ChEBI" id="CHEBI:61977"/>
        <dbReference type="ChEBI" id="CHEBI:456216"/>
        <dbReference type="EC" id="2.7.11.1"/>
    </reaction>
</comment>
<evidence type="ECO:0000256" key="14">
    <source>
        <dbReference type="ARBA" id="ARBA00023170"/>
    </source>
</evidence>
<dbReference type="AlphaFoldDB" id="A0A2N9FWN0"/>
<evidence type="ECO:0000256" key="1">
    <source>
        <dbReference type="ARBA" id="ARBA00004251"/>
    </source>
</evidence>
<keyword evidence="4 16" id="KW-0808">Transferase</keyword>
<dbReference type="EMBL" id="OIVN01001228">
    <property type="protein sequence ID" value="SPC91510.1"/>
    <property type="molecule type" value="Genomic_DNA"/>
</dbReference>
<dbReference type="GO" id="GO:0005524">
    <property type="term" value="F:ATP binding"/>
    <property type="evidence" value="ECO:0007669"/>
    <property type="project" value="UniProtKB-KW"/>
</dbReference>
<dbReference type="InterPro" id="IPR001245">
    <property type="entry name" value="Ser-Thr/Tyr_kinase_cat_dom"/>
</dbReference>
<evidence type="ECO:0000256" key="10">
    <source>
        <dbReference type="ARBA" id="ARBA00022840"/>
    </source>
</evidence>
<evidence type="ECO:0000256" key="13">
    <source>
        <dbReference type="ARBA" id="ARBA00023157"/>
    </source>
</evidence>
<dbReference type="SMART" id="SM00219">
    <property type="entry name" value="TyrKc"/>
    <property type="match status" value="1"/>
</dbReference>
<keyword evidence="6" id="KW-0732">Signal</keyword>
<organism evidence="20">
    <name type="scientific">Fagus sylvatica</name>
    <name type="common">Beechnut</name>
    <dbReference type="NCBI Taxonomy" id="28930"/>
    <lineage>
        <taxon>Eukaryota</taxon>
        <taxon>Viridiplantae</taxon>
        <taxon>Streptophyta</taxon>
        <taxon>Embryophyta</taxon>
        <taxon>Tracheophyta</taxon>
        <taxon>Spermatophyta</taxon>
        <taxon>Magnoliopsida</taxon>
        <taxon>eudicotyledons</taxon>
        <taxon>Gunneridae</taxon>
        <taxon>Pentapetalae</taxon>
        <taxon>rosids</taxon>
        <taxon>fabids</taxon>
        <taxon>Fagales</taxon>
        <taxon>Fagaceae</taxon>
        <taxon>Fagus</taxon>
    </lineage>
</organism>
<dbReference type="Pfam" id="PF01453">
    <property type="entry name" value="B_lectin"/>
    <property type="match status" value="1"/>
</dbReference>
<dbReference type="SUPFAM" id="SSF56112">
    <property type="entry name" value="Protein kinase-like (PK-like)"/>
    <property type="match status" value="2"/>
</dbReference>
<dbReference type="InterPro" id="IPR020635">
    <property type="entry name" value="Tyr_kinase_cat_dom"/>
</dbReference>
<dbReference type="InterPro" id="IPR000858">
    <property type="entry name" value="S_locus_glycoprot_dom"/>
</dbReference>
<comment type="catalytic activity">
    <reaction evidence="16">
        <text>L-seryl-[protein] + ATP = O-phospho-L-seryl-[protein] + ADP + H(+)</text>
        <dbReference type="Rhea" id="RHEA:17989"/>
        <dbReference type="Rhea" id="RHEA-COMP:9863"/>
        <dbReference type="Rhea" id="RHEA-COMP:11604"/>
        <dbReference type="ChEBI" id="CHEBI:15378"/>
        <dbReference type="ChEBI" id="CHEBI:29999"/>
        <dbReference type="ChEBI" id="CHEBI:30616"/>
        <dbReference type="ChEBI" id="CHEBI:83421"/>
        <dbReference type="ChEBI" id="CHEBI:456216"/>
        <dbReference type="EC" id="2.7.11.1"/>
    </reaction>
</comment>
<evidence type="ECO:0000313" key="20">
    <source>
        <dbReference type="EMBL" id="SPC91510.1"/>
    </source>
</evidence>
<name>A0A2N9FWN0_FAGSY</name>
<dbReference type="GO" id="GO:0048544">
    <property type="term" value="P:recognition of pollen"/>
    <property type="evidence" value="ECO:0007669"/>
    <property type="project" value="InterPro"/>
</dbReference>
<dbReference type="CDD" id="cd00028">
    <property type="entry name" value="B_lectin"/>
    <property type="match status" value="1"/>
</dbReference>
<protein>
    <recommendedName>
        <fullName evidence="16">Receptor-like serine/threonine-protein kinase</fullName>
        <ecNumber evidence="16">2.7.11.1</ecNumber>
    </recommendedName>
</protein>
<keyword evidence="2" id="KW-1003">Cell membrane</keyword>
<evidence type="ECO:0000256" key="6">
    <source>
        <dbReference type="ARBA" id="ARBA00022729"/>
    </source>
</evidence>
<keyword evidence="11 17" id="KW-1133">Transmembrane helix</keyword>
<keyword evidence="10 16" id="KW-0067">ATP-binding</keyword>
<dbReference type="SMART" id="SM00108">
    <property type="entry name" value="B_lectin"/>
    <property type="match status" value="1"/>
</dbReference>
<accession>A0A2N9FWN0</accession>
<dbReference type="InterPro" id="IPR000719">
    <property type="entry name" value="Prot_kinase_dom"/>
</dbReference>
<reference evidence="20" key="1">
    <citation type="submission" date="2018-02" db="EMBL/GenBank/DDBJ databases">
        <authorList>
            <person name="Cohen D.B."/>
            <person name="Kent A.D."/>
        </authorList>
    </citation>
    <scope>NUCLEOTIDE SEQUENCE</scope>
</reference>
<dbReference type="PROSITE" id="PS50011">
    <property type="entry name" value="PROTEIN_KINASE_DOM"/>
    <property type="match status" value="1"/>
</dbReference>
<dbReference type="InterPro" id="IPR011009">
    <property type="entry name" value="Kinase-like_dom_sf"/>
</dbReference>